<keyword evidence="17" id="KW-1185">Reference proteome</keyword>
<evidence type="ECO:0000256" key="13">
    <source>
        <dbReference type="SAM" id="MobiDB-lite"/>
    </source>
</evidence>
<feature type="transmembrane region" description="Helical" evidence="14">
    <location>
        <begin position="116"/>
        <end position="136"/>
    </location>
</feature>
<organism evidence="16 17">
    <name type="scientific">Olea europaea subsp. europaea</name>
    <dbReference type="NCBI Taxonomy" id="158383"/>
    <lineage>
        <taxon>Eukaryota</taxon>
        <taxon>Viridiplantae</taxon>
        <taxon>Streptophyta</taxon>
        <taxon>Embryophyta</taxon>
        <taxon>Tracheophyta</taxon>
        <taxon>Spermatophyta</taxon>
        <taxon>Magnoliopsida</taxon>
        <taxon>eudicotyledons</taxon>
        <taxon>Gunneridae</taxon>
        <taxon>Pentapetalae</taxon>
        <taxon>asterids</taxon>
        <taxon>lamiids</taxon>
        <taxon>Lamiales</taxon>
        <taxon>Oleaceae</taxon>
        <taxon>Oleeae</taxon>
        <taxon>Olea</taxon>
    </lineage>
</organism>
<keyword evidence="7 12" id="KW-0863">Zinc-finger</keyword>
<dbReference type="GO" id="GO:0006511">
    <property type="term" value="P:ubiquitin-dependent protein catabolic process"/>
    <property type="evidence" value="ECO:0007669"/>
    <property type="project" value="TreeGrafter"/>
</dbReference>
<feature type="domain" description="RING-type" evidence="15">
    <location>
        <begin position="359"/>
        <end position="400"/>
    </location>
</feature>
<dbReference type="GO" id="GO:0016020">
    <property type="term" value="C:membrane"/>
    <property type="evidence" value="ECO:0007669"/>
    <property type="project" value="UniProtKB-SubCell"/>
</dbReference>
<keyword evidence="8" id="KW-0833">Ubl conjugation pathway</keyword>
<evidence type="ECO:0000256" key="9">
    <source>
        <dbReference type="ARBA" id="ARBA00022833"/>
    </source>
</evidence>
<dbReference type="PANTHER" id="PTHR45977">
    <property type="entry name" value="TARGET OF ERK KINASE MPK-1"/>
    <property type="match status" value="1"/>
</dbReference>
<feature type="transmembrane region" description="Helical" evidence="14">
    <location>
        <begin position="200"/>
        <end position="218"/>
    </location>
</feature>
<evidence type="ECO:0000256" key="6">
    <source>
        <dbReference type="ARBA" id="ARBA00022723"/>
    </source>
</evidence>
<evidence type="ECO:0000256" key="1">
    <source>
        <dbReference type="ARBA" id="ARBA00000900"/>
    </source>
</evidence>
<feature type="transmembrane region" description="Helical" evidence="14">
    <location>
        <begin position="268"/>
        <end position="299"/>
    </location>
</feature>
<dbReference type="Pfam" id="PF13639">
    <property type="entry name" value="zf-RING_2"/>
    <property type="match status" value="1"/>
</dbReference>
<dbReference type="GO" id="GO:0008270">
    <property type="term" value="F:zinc ion binding"/>
    <property type="evidence" value="ECO:0007669"/>
    <property type="project" value="UniProtKB-KW"/>
</dbReference>
<evidence type="ECO:0000256" key="2">
    <source>
        <dbReference type="ARBA" id="ARBA00004141"/>
    </source>
</evidence>
<dbReference type="PANTHER" id="PTHR45977:SF28">
    <property type="entry name" value="OS02G0674700 PROTEIN"/>
    <property type="match status" value="1"/>
</dbReference>
<dbReference type="GO" id="GO:0000325">
    <property type="term" value="C:plant-type vacuole"/>
    <property type="evidence" value="ECO:0007669"/>
    <property type="project" value="TreeGrafter"/>
</dbReference>
<dbReference type="PROSITE" id="PS50089">
    <property type="entry name" value="ZF_RING_2"/>
    <property type="match status" value="1"/>
</dbReference>
<evidence type="ECO:0000256" key="8">
    <source>
        <dbReference type="ARBA" id="ARBA00022786"/>
    </source>
</evidence>
<name>A0A8S0UMP2_OLEEU</name>
<dbReference type="GO" id="GO:0061630">
    <property type="term" value="F:ubiquitin protein ligase activity"/>
    <property type="evidence" value="ECO:0007669"/>
    <property type="project" value="UniProtKB-EC"/>
</dbReference>
<keyword evidence="16" id="KW-0436">Ligase</keyword>
<reference evidence="16 17" key="1">
    <citation type="submission" date="2019-12" db="EMBL/GenBank/DDBJ databases">
        <authorList>
            <person name="Alioto T."/>
            <person name="Alioto T."/>
            <person name="Gomez Garrido J."/>
        </authorList>
    </citation>
    <scope>NUCLEOTIDE SEQUENCE [LARGE SCALE GENOMIC DNA]</scope>
</reference>
<comment type="subcellular location">
    <subcellularLocation>
        <location evidence="2">Membrane</location>
        <topology evidence="2">Multi-pass membrane protein</topology>
    </subcellularLocation>
</comment>
<dbReference type="GO" id="GO:0016874">
    <property type="term" value="F:ligase activity"/>
    <property type="evidence" value="ECO:0007669"/>
    <property type="project" value="UniProtKB-KW"/>
</dbReference>
<dbReference type="Gramene" id="OE9A112503T1">
    <property type="protein sequence ID" value="OE9A112503C1"/>
    <property type="gene ID" value="OE9A112503"/>
</dbReference>
<dbReference type="AlphaFoldDB" id="A0A8S0UMP2"/>
<evidence type="ECO:0000256" key="4">
    <source>
        <dbReference type="ARBA" id="ARBA00022679"/>
    </source>
</evidence>
<keyword evidence="10 14" id="KW-1133">Transmembrane helix</keyword>
<evidence type="ECO:0000256" key="5">
    <source>
        <dbReference type="ARBA" id="ARBA00022692"/>
    </source>
</evidence>
<evidence type="ECO:0000256" key="10">
    <source>
        <dbReference type="ARBA" id="ARBA00022989"/>
    </source>
</evidence>
<evidence type="ECO:0000313" key="17">
    <source>
        <dbReference type="Proteomes" id="UP000594638"/>
    </source>
</evidence>
<evidence type="ECO:0000256" key="7">
    <source>
        <dbReference type="ARBA" id="ARBA00022771"/>
    </source>
</evidence>
<evidence type="ECO:0000259" key="15">
    <source>
        <dbReference type="PROSITE" id="PS50089"/>
    </source>
</evidence>
<dbReference type="SUPFAM" id="SSF57850">
    <property type="entry name" value="RING/U-box"/>
    <property type="match status" value="1"/>
</dbReference>
<dbReference type="SMART" id="SM00184">
    <property type="entry name" value="RING"/>
    <property type="match status" value="1"/>
</dbReference>
<protein>
    <recommendedName>
        <fullName evidence="3">RING-type E3 ubiquitin transferase</fullName>
        <ecNumber evidence="3">2.3.2.27</ecNumber>
    </recommendedName>
</protein>
<feature type="compositionally biased region" description="Low complexity" evidence="13">
    <location>
        <begin position="155"/>
        <end position="166"/>
    </location>
</feature>
<keyword evidence="4" id="KW-0808">Transferase</keyword>
<keyword evidence="5 14" id="KW-0812">Transmembrane</keyword>
<dbReference type="InterPro" id="IPR001841">
    <property type="entry name" value="Znf_RING"/>
</dbReference>
<evidence type="ECO:0000256" key="3">
    <source>
        <dbReference type="ARBA" id="ARBA00012483"/>
    </source>
</evidence>
<dbReference type="GO" id="GO:0016567">
    <property type="term" value="P:protein ubiquitination"/>
    <property type="evidence" value="ECO:0007669"/>
    <property type="project" value="TreeGrafter"/>
</dbReference>
<keyword evidence="11 14" id="KW-0472">Membrane</keyword>
<feature type="region of interest" description="Disordered" evidence="13">
    <location>
        <begin position="154"/>
        <end position="184"/>
    </location>
</feature>
<dbReference type="Proteomes" id="UP000594638">
    <property type="component" value="Unassembled WGS sequence"/>
</dbReference>
<dbReference type="OrthoDB" id="8062037at2759"/>
<dbReference type="EC" id="2.3.2.27" evidence="3"/>
<sequence>MFSNNSSSSPNSTIDINPLMGEQVFRTRHRFLRSPPSLRSAARFIRRASSRTRTMRETSVRVREAAADQLEERQSDWAYSKPIVLLDLIWNLAFVIVSISVLIMSRKESPSMPIRLWIVGYALQCVLHMVCVCVEYKKRYVQRNLEGSSRDGIRYSRNYSNSSSGSDDGDDEEYDSEQRQDNEETSVVKQLESANTMFSFIWWLIGFYWVSAGGQSLTHDSPQLYWFSKYIPSNSASVTIFFFFFFFFSLTINILFCRLCITFLAFDVFFVVICVAVASVIGIAVCCCLPCIIAILYAVAEQEGATKEDIERLPRYKFRRIGDFGKRNGEIQESFGGVMTECDTDSPAEHVLPLEDAECCICLCAYDDGTELRELPCRHHFHCTCIDKWLSLNATCPLCKLNILKNGGQSGAEDV</sequence>
<feature type="transmembrane region" description="Helical" evidence="14">
    <location>
        <begin position="238"/>
        <end position="256"/>
    </location>
</feature>
<comment type="catalytic activity">
    <reaction evidence="1">
        <text>S-ubiquitinyl-[E2 ubiquitin-conjugating enzyme]-L-cysteine + [acceptor protein]-L-lysine = [E2 ubiquitin-conjugating enzyme]-L-cysteine + N(6)-ubiquitinyl-[acceptor protein]-L-lysine.</text>
        <dbReference type="EC" id="2.3.2.27"/>
    </reaction>
</comment>
<dbReference type="EMBL" id="CACTIH010009054">
    <property type="protein sequence ID" value="CAA3021419.1"/>
    <property type="molecule type" value="Genomic_DNA"/>
</dbReference>
<feature type="transmembrane region" description="Helical" evidence="14">
    <location>
        <begin position="83"/>
        <end position="104"/>
    </location>
</feature>
<proteinExistence type="predicted"/>
<evidence type="ECO:0000313" key="16">
    <source>
        <dbReference type="EMBL" id="CAA3021419.1"/>
    </source>
</evidence>
<accession>A0A8S0UMP2</accession>
<dbReference type="CDD" id="cd16467">
    <property type="entry name" value="RING-H2_RNF6-like"/>
    <property type="match status" value="1"/>
</dbReference>
<keyword evidence="9" id="KW-0862">Zinc</keyword>
<evidence type="ECO:0000256" key="11">
    <source>
        <dbReference type="ARBA" id="ARBA00023136"/>
    </source>
</evidence>
<dbReference type="InterPro" id="IPR013083">
    <property type="entry name" value="Znf_RING/FYVE/PHD"/>
</dbReference>
<keyword evidence="6" id="KW-0479">Metal-binding</keyword>
<evidence type="ECO:0000256" key="14">
    <source>
        <dbReference type="SAM" id="Phobius"/>
    </source>
</evidence>
<dbReference type="Gene3D" id="3.30.40.10">
    <property type="entry name" value="Zinc/RING finger domain, C3HC4 (zinc finger)"/>
    <property type="match status" value="1"/>
</dbReference>
<evidence type="ECO:0000256" key="12">
    <source>
        <dbReference type="PROSITE-ProRule" id="PRU00175"/>
    </source>
</evidence>
<comment type="caution">
    <text evidence="16">The sequence shown here is derived from an EMBL/GenBank/DDBJ whole genome shotgun (WGS) entry which is preliminary data.</text>
</comment>
<gene>
    <name evidence="16" type="ORF">OLEA9_A112503</name>
</gene>